<organism evidence="10 11">
    <name type="scientific">Spinacia oleracea</name>
    <name type="common">Spinach</name>
    <dbReference type="NCBI Taxonomy" id="3562"/>
    <lineage>
        <taxon>Eukaryota</taxon>
        <taxon>Viridiplantae</taxon>
        <taxon>Streptophyta</taxon>
        <taxon>Embryophyta</taxon>
        <taxon>Tracheophyta</taxon>
        <taxon>Spermatophyta</taxon>
        <taxon>Magnoliopsida</taxon>
        <taxon>eudicotyledons</taxon>
        <taxon>Gunneridae</taxon>
        <taxon>Pentapetalae</taxon>
        <taxon>Caryophyllales</taxon>
        <taxon>Chenopodiaceae</taxon>
        <taxon>Chenopodioideae</taxon>
        <taxon>Anserineae</taxon>
        <taxon>Spinacia</taxon>
    </lineage>
</organism>
<sequence length="440" mass="49856">MNQLDFFKKLNRLTALELSLSIAAFLVLTLCLLCSLFYFDNGVGDGGGGVRSRAGVTWWFGGNLSGNAELGFSEEGDCDYFDGKWVWDETYPLYDSKDCLFIDGGFRCSENGRPDNSYTKWRWQPNKCNMPRFDAKAMLEKLRNKRLAFVGDSIGRNQWESLLCMLSSAVSNKSSIYEVHGNPITKHMGSLVFMFRDYNCTIEYYRAPFLVVQGRPPGGSPPNVKYTLKVDKLDWSSGKWKDVDVLILNAGHWWTNDKTIKSGCYFEEGNAVKMNMTVETAFRRSIETVASWIDSQVDTNKTSIFFRSYAPVHFSGGDWKTGGTCHLETMPDLTAPYLPHTWGHFNTVNDALADHANKSHVSKVNLLNVTYLTLQRREAHSSLYYLGPKPAPIHRQDCSHWCLPGVPDTWNELLYAVFLKKQQQLLRSKNSTLVAEAPSN</sequence>
<evidence type="ECO:0000256" key="5">
    <source>
        <dbReference type="ARBA" id="ARBA00022989"/>
    </source>
</evidence>
<dbReference type="Pfam" id="PF14416">
    <property type="entry name" value="PMR5N"/>
    <property type="match status" value="1"/>
</dbReference>
<dbReference type="GeneID" id="110805093"/>
<evidence type="ECO:0000313" key="10">
    <source>
        <dbReference type="Proteomes" id="UP000813463"/>
    </source>
</evidence>
<evidence type="ECO:0000256" key="7">
    <source>
        <dbReference type="SAM" id="Phobius"/>
    </source>
</evidence>
<feature type="domain" description="Trichome birefringence-like N-terminal" evidence="9">
    <location>
        <begin position="77"/>
        <end position="129"/>
    </location>
</feature>
<dbReference type="GO" id="GO:0016413">
    <property type="term" value="F:O-acetyltransferase activity"/>
    <property type="evidence" value="ECO:0000318"/>
    <property type="project" value="GO_Central"/>
</dbReference>
<dbReference type="InterPro" id="IPR026057">
    <property type="entry name" value="TBL_C"/>
</dbReference>
<evidence type="ECO:0000259" key="9">
    <source>
        <dbReference type="Pfam" id="PF14416"/>
    </source>
</evidence>
<dbReference type="PANTHER" id="PTHR32285">
    <property type="entry name" value="PROTEIN TRICHOME BIREFRINGENCE-LIKE 9-RELATED"/>
    <property type="match status" value="1"/>
</dbReference>
<dbReference type="PANTHER" id="PTHR32285:SF213">
    <property type="entry name" value="PROTEIN TRICHOME BIREFRINGENCE-LIKE 11"/>
    <property type="match status" value="1"/>
</dbReference>
<proteinExistence type="inferred from homology"/>
<evidence type="ECO:0000256" key="3">
    <source>
        <dbReference type="ARBA" id="ARBA00022692"/>
    </source>
</evidence>
<evidence type="ECO:0000259" key="8">
    <source>
        <dbReference type="Pfam" id="PF13839"/>
    </source>
</evidence>
<evidence type="ECO:0000313" key="11">
    <source>
        <dbReference type="RefSeq" id="XP_021866395.1"/>
    </source>
</evidence>
<comment type="similarity">
    <text evidence="2">Belongs to the PC-esterase family. TBL subfamily.</text>
</comment>
<feature type="transmembrane region" description="Helical" evidence="7">
    <location>
        <begin position="20"/>
        <end position="39"/>
    </location>
</feature>
<protein>
    <submittedName>
        <fullName evidence="11">Protein trichome birefringence-like 10 isoform X1</fullName>
    </submittedName>
</protein>
<name>A0A9R0KCB8_SPIOL</name>
<dbReference type="Proteomes" id="UP000813463">
    <property type="component" value="Chromosome 1"/>
</dbReference>
<dbReference type="InterPro" id="IPR029962">
    <property type="entry name" value="TBL"/>
</dbReference>
<keyword evidence="10" id="KW-1185">Reference proteome</keyword>
<gene>
    <name evidence="11" type="primary">LOC110805093</name>
</gene>
<evidence type="ECO:0000256" key="2">
    <source>
        <dbReference type="ARBA" id="ARBA00007727"/>
    </source>
</evidence>
<evidence type="ECO:0000256" key="1">
    <source>
        <dbReference type="ARBA" id="ARBA00004167"/>
    </source>
</evidence>
<dbReference type="RefSeq" id="XP_021866395.1">
    <property type="nucleotide sequence ID" value="XM_022010703.2"/>
</dbReference>
<keyword evidence="3 7" id="KW-0812">Transmembrane</keyword>
<keyword evidence="6 7" id="KW-0472">Membrane</keyword>
<dbReference type="Pfam" id="PF13839">
    <property type="entry name" value="PC-Esterase"/>
    <property type="match status" value="1"/>
</dbReference>
<keyword evidence="4" id="KW-0735">Signal-anchor</keyword>
<feature type="domain" description="Trichome birefringence-like C-terminal" evidence="8">
    <location>
        <begin position="130"/>
        <end position="416"/>
    </location>
</feature>
<dbReference type="AlphaFoldDB" id="A0A9R0KCB8"/>
<dbReference type="OrthoDB" id="630188at2759"/>
<dbReference type="InterPro" id="IPR025846">
    <property type="entry name" value="TBL_N"/>
</dbReference>
<comment type="subcellular location">
    <subcellularLocation>
        <location evidence="1">Membrane</location>
        <topology evidence="1">Single-pass membrane protein</topology>
    </subcellularLocation>
</comment>
<reference evidence="10" key="1">
    <citation type="journal article" date="2021" name="Nat. Commun.">
        <title>Genomic analyses provide insights into spinach domestication and the genetic basis of agronomic traits.</title>
        <authorList>
            <person name="Cai X."/>
            <person name="Sun X."/>
            <person name="Xu C."/>
            <person name="Sun H."/>
            <person name="Wang X."/>
            <person name="Ge C."/>
            <person name="Zhang Z."/>
            <person name="Wang Q."/>
            <person name="Fei Z."/>
            <person name="Jiao C."/>
            <person name="Wang Q."/>
        </authorList>
    </citation>
    <scope>NUCLEOTIDE SEQUENCE [LARGE SCALE GENOMIC DNA]</scope>
    <source>
        <strain evidence="10">cv. Varoflay</strain>
    </source>
</reference>
<reference evidence="11" key="2">
    <citation type="submission" date="2025-08" db="UniProtKB">
        <authorList>
            <consortium name="RefSeq"/>
        </authorList>
    </citation>
    <scope>IDENTIFICATION</scope>
    <source>
        <tissue evidence="11">Leaf</tissue>
    </source>
</reference>
<keyword evidence="5 7" id="KW-1133">Transmembrane helix</keyword>
<dbReference type="KEGG" id="soe:110805093"/>
<dbReference type="GO" id="GO:0016020">
    <property type="term" value="C:membrane"/>
    <property type="evidence" value="ECO:0007669"/>
    <property type="project" value="UniProtKB-SubCell"/>
</dbReference>
<dbReference type="GO" id="GO:0005794">
    <property type="term" value="C:Golgi apparatus"/>
    <property type="evidence" value="ECO:0000318"/>
    <property type="project" value="GO_Central"/>
</dbReference>
<evidence type="ECO:0000256" key="6">
    <source>
        <dbReference type="ARBA" id="ARBA00023136"/>
    </source>
</evidence>
<accession>A0A9R0KCB8</accession>
<evidence type="ECO:0000256" key="4">
    <source>
        <dbReference type="ARBA" id="ARBA00022968"/>
    </source>
</evidence>